<dbReference type="GO" id="GO:0043490">
    <property type="term" value="P:malate-aspartate shuttle"/>
    <property type="evidence" value="ECO:0007669"/>
    <property type="project" value="TreeGrafter"/>
</dbReference>
<evidence type="ECO:0000256" key="1">
    <source>
        <dbReference type="ARBA" id="ARBA00004448"/>
    </source>
</evidence>
<feature type="repeat" description="Solcar" evidence="14">
    <location>
        <begin position="541"/>
        <end position="629"/>
    </location>
</feature>
<dbReference type="OrthoDB" id="2161at2759"/>
<dbReference type="GO" id="GO:1990816">
    <property type="term" value="C:vacuole-mitochondrion membrane contact site"/>
    <property type="evidence" value="ECO:0007669"/>
    <property type="project" value="EnsemblFungi"/>
</dbReference>
<evidence type="ECO:0000256" key="15">
    <source>
        <dbReference type="SAM" id="Phobius"/>
    </source>
</evidence>
<feature type="transmembrane region" description="Helical" evidence="15">
    <location>
        <begin position="348"/>
        <end position="371"/>
    </location>
</feature>
<keyword evidence="4 14" id="KW-0812">Transmembrane</keyword>
<dbReference type="STRING" id="1344418.A0A1D2V8K2"/>
<reference evidence="17" key="1">
    <citation type="submission" date="2016-05" db="EMBL/GenBank/DDBJ databases">
        <title>Comparative genomics of biotechnologically important yeasts.</title>
        <authorList>
            <consortium name="DOE Joint Genome Institute"/>
            <person name="Riley R."/>
            <person name="Haridas S."/>
            <person name="Wolfe K.H."/>
            <person name="Lopes M.R."/>
            <person name="Hittinger C.T."/>
            <person name="Goker M."/>
            <person name="Salamov A."/>
            <person name="Wisecaver J."/>
            <person name="Long T.M."/>
            <person name="Aerts A.L."/>
            <person name="Barry K."/>
            <person name="Choi C."/>
            <person name="Clum A."/>
            <person name="Coughlan A.Y."/>
            <person name="Deshpande S."/>
            <person name="Douglass A.P."/>
            <person name="Hanson S.J."/>
            <person name="Klenk H.-P."/>
            <person name="Labutti K."/>
            <person name="Lapidus A."/>
            <person name="Lindquist E."/>
            <person name="Lipzen A."/>
            <person name="Meier-Kolthoff J.P."/>
            <person name="Ohm R.A."/>
            <person name="Otillar R.P."/>
            <person name="Pangilinan J."/>
            <person name="Peng Y."/>
            <person name="Rokas A."/>
            <person name="Rosa C.A."/>
            <person name="Scheuner C."/>
            <person name="Sibirny A.A."/>
            <person name="Slot J.C."/>
            <person name="Stielow J.B."/>
            <person name="Sun H."/>
            <person name="Kurtzman C.P."/>
            <person name="Blackwell M."/>
            <person name="Grigoriev I.V."/>
            <person name="Jeffries T.W."/>
        </authorList>
    </citation>
    <scope>NUCLEOTIDE SEQUENCE [LARGE SCALE GENOMIC DNA]</scope>
    <source>
        <strain evidence="17">DSM 1968</strain>
    </source>
</reference>
<dbReference type="GO" id="GO:0005313">
    <property type="term" value="F:L-glutamate transmembrane transporter activity"/>
    <property type="evidence" value="ECO:0007669"/>
    <property type="project" value="EnsemblFungi"/>
</dbReference>
<keyword evidence="6" id="KW-0999">Mitochondrion inner membrane</keyword>
<comment type="function">
    <text evidence="11">Calcium-dependent mitochondrial aspartate and glutamate carrier. Transport of glutamate in mitochondria is required for mitochondrial transamination reactions and ornithine synthesis. Plays also a role in malate-aspartate NADH shuttle, which is critical for growth on acetate and fatty acids.</text>
</comment>
<dbReference type="Pfam" id="PF00153">
    <property type="entry name" value="Mito_carr"/>
    <property type="match status" value="3"/>
</dbReference>
<dbReference type="PROSITE" id="PS50920">
    <property type="entry name" value="SOLCAR"/>
    <property type="match status" value="3"/>
</dbReference>
<comment type="subcellular location">
    <subcellularLocation>
        <location evidence="1">Mitochondrion inner membrane</location>
        <topology evidence="1">Multi-pass membrane protein</topology>
    </subcellularLocation>
</comment>
<evidence type="ECO:0000256" key="4">
    <source>
        <dbReference type="ARBA" id="ARBA00022692"/>
    </source>
</evidence>
<keyword evidence="9" id="KW-0496">Mitochondrion</keyword>
<dbReference type="FunCoup" id="A0A1D2V8K2">
    <property type="interactions" value="7"/>
</dbReference>
<keyword evidence="8 15" id="KW-1133">Transmembrane helix</keyword>
<dbReference type="InterPro" id="IPR018108">
    <property type="entry name" value="MCP_transmembrane"/>
</dbReference>
<dbReference type="SUPFAM" id="SSF103506">
    <property type="entry name" value="Mitochondrial carrier"/>
    <property type="match status" value="1"/>
</dbReference>
<evidence type="ECO:0000256" key="3">
    <source>
        <dbReference type="ARBA" id="ARBA00022448"/>
    </source>
</evidence>
<evidence type="ECO:0000313" key="16">
    <source>
        <dbReference type="EMBL" id="ODV57837.1"/>
    </source>
</evidence>
<keyword evidence="17" id="KW-1185">Reference proteome</keyword>
<dbReference type="InterPro" id="IPR051028">
    <property type="entry name" value="Mito_Solute_Carrier"/>
</dbReference>
<feature type="non-terminal residue" evidence="16">
    <location>
        <position position="718"/>
    </location>
</feature>
<dbReference type="EMBL" id="KV454504">
    <property type="protein sequence ID" value="ODV57837.1"/>
    <property type="molecule type" value="Genomic_DNA"/>
</dbReference>
<name>A0A1D2V8K2_9ASCO</name>
<feature type="repeat" description="Solcar" evidence="14">
    <location>
        <begin position="345"/>
        <end position="430"/>
    </location>
</feature>
<proteinExistence type="inferred from homology"/>
<evidence type="ECO:0000256" key="12">
    <source>
        <dbReference type="ARBA" id="ARBA00073787"/>
    </source>
</evidence>
<dbReference type="InParanoid" id="A0A1D2V8K2"/>
<dbReference type="InterPro" id="IPR002067">
    <property type="entry name" value="MCP"/>
</dbReference>
<organism evidence="16 17">
    <name type="scientific">Ascoidea rubescens DSM 1968</name>
    <dbReference type="NCBI Taxonomy" id="1344418"/>
    <lineage>
        <taxon>Eukaryota</taxon>
        <taxon>Fungi</taxon>
        <taxon>Dikarya</taxon>
        <taxon>Ascomycota</taxon>
        <taxon>Saccharomycotina</taxon>
        <taxon>Saccharomycetes</taxon>
        <taxon>Ascoideaceae</taxon>
        <taxon>Ascoidea</taxon>
    </lineage>
</organism>
<dbReference type="PRINTS" id="PR00926">
    <property type="entry name" value="MITOCARRIER"/>
</dbReference>
<keyword evidence="3" id="KW-0813">Transport</keyword>
<dbReference type="GeneID" id="30963137"/>
<evidence type="ECO:0000256" key="5">
    <source>
        <dbReference type="ARBA" id="ARBA00022737"/>
    </source>
</evidence>
<feature type="non-terminal residue" evidence="16">
    <location>
        <position position="1"/>
    </location>
</feature>
<dbReference type="Gene3D" id="1.50.40.10">
    <property type="entry name" value="Mitochondrial carrier domain"/>
    <property type="match status" value="1"/>
</dbReference>
<comment type="similarity">
    <text evidence="2">Belongs to the mitochondrial carrier (TC 2.A.29) family.</text>
</comment>
<dbReference type="PANTHER" id="PTHR45678:SF9">
    <property type="entry name" value="CALCIUM-BINDING MITOCHONDRIAL CARRIER PROTEIN ARALAR1"/>
    <property type="match status" value="1"/>
</dbReference>
<evidence type="ECO:0000313" key="17">
    <source>
        <dbReference type="Proteomes" id="UP000095038"/>
    </source>
</evidence>
<evidence type="ECO:0000256" key="13">
    <source>
        <dbReference type="ARBA" id="ARBA00082232"/>
    </source>
</evidence>
<dbReference type="RefSeq" id="XP_020044144.1">
    <property type="nucleotide sequence ID" value="XM_020189501.1"/>
</dbReference>
<dbReference type="FunFam" id="1.50.40.10:FF:000004">
    <property type="entry name" value="Calcium-binding mitochondrial carrier protein Aralar1"/>
    <property type="match status" value="1"/>
</dbReference>
<dbReference type="GO" id="GO:0015297">
    <property type="term" value="F:antiporter activity"/>
    <property type="evidence" value="ECO:0007669"/>
    <property type="project" value="EnsemblFungi"/>
</dbReference>
<dbReference type="GO" id="GO:0015292">
    <property type="term" value="F:uniporter activity"/>
    <property type="evidence" value="ECO:0007669"/>
    <property type="project" value="EnsemblFungi"/>
</dbReference>
<evidence type="ECO:0000256" key="11">
    <source>
        <dbReference type="ARBA" id="ARBA00059916"/>
    </source>
</evidence>
<dbReference type="Proteomes" id="UP000095038">
    <property type="component" value="Unassembled WGS sequence"/>
</dbReference>
<dbReference type="InterPro" id="IPR023395">
    <property type="entry name" value="MCP_dom_sf"/>
</dbReference>
<gene>
    <name evidence="16" type="ORF">ASCRUDRAFT_17749</name>
</gene>
<feature type="repeat" description="Solcar" evidence="14">
    <location>
        <begin position="440"/>
        <end position="526"/>
    </location>
</feature>
<evidence type="ECO:0000256" key="2">
    <source>
        <dbReference type="ARBA" id="ARBA00006375"/>
    </source>
</evidence>
<protein>
    <recommendedName>
        <fullName evidence="12">Mitochondrial aspartate-glutamate transporter AGC1</fullName>
    </recommendedName>
    <alternativeName>
        <fullName evidence="13">Aspartate-glutamate carrier 1</fullName>
    </alternativeName>
</protein>
<evidence type="ECO:0000256" key="8">
    <source>
        <dbReference type="ARBA" id="ARBA00022989"/>
    </source>
</evidence>
<evidence type="ECO:0000256" key="7">
    <source>
        <dbReference type="ARBA" id="ARBA00022837"/>
    </source>
</evidence>
<dbReference type="AlphaFoldDB" id="A0A1D2V8K2"/>
<evidence type="ECO:0000256" key="10">
    <source>
        <dbReference type="ARBA" id="ARBA00023136"/>
    </source>
</evidence>
<dbReference type="GO" id="GO:0005743">
    <property type="term" value="C:mitochondrial inner membrane"/>
    <property type="evidence" value="ECO:0007669"/>
    <property type="project" value="UniProtKB-SubCell"/>
</dbReference>
<keyword evidence="5" id="KW-0677">Repeat</keyword>
<evidence type="ECO:0000256" key="9">
    <source>
        <dbReference type="ARBA" id="ARBA00023128"/>
    </source>
</evidence>
<dbReference type="PANTHER" id="PTHR45678">
    <property type="entry name" value="MITOCHONDRIAL 2-OXODICARBOXYLATE CARRIER 1-RELATED"/>
    <property type="match status" value="1"/>
</dbReference>
<keyword evidence="10 14" id="KW-0472">Membrane</keyword>
<dbReference type="GO" id="GO:0015183">
    <property type="term" value="F:L-aspartate transmembrane transporter activity"/>
    <property type="evidence" value="ECO:0007669"/>
    <property type="project" value="EnsemblFungi"/>
</dbReference>
<keyword evidence="7" id="KW-0106">Calcium</keyword>
<accession>A0A1D2V8K2</accession>
<sequence length="718" mass="82423">NKLFGLLFIIADQNLKGYLSEDDFINFSKTLYSNDSQYKLIFEFFKRFQLNSSKSKNLDLIQFNKTLNDLHQYTSSNNIDDDFLIDINKFASYYLDSINSNELSFSSFNNILVNELSNQKITQLFNKFKTNHNLVSLNNLSKIIQLTYSHKLSTLLIQNLSILKDFNQFTTKSNNDYYINYSNLKILTNLFNKFDLVNQIIHQIQTDNEIITKRDFNKVIDLSFNKLNNLTSFTPNEVDLLFYLIKSNSYSNDYDHLTKNDFYKILNPNHYNNLLFNYKLHNLENFNELENEINPNSISNSLDPDDEINVGIKLSSSKFIQSLEPYFQKLTHLRNIDAFSFYPIFDSMYLFVLGSIAGIIGATMVYPIDLVKTRMQNQRTRLYKNSIDCFVKIITKEGPRGLYQGLGPQLVGVAPEKAIKLTVNDLVRDLSKKFTGKDNIPLPFEILSGGCAGFSQVIFTNPLEIVKIRLQVQGAASVIIPIRKSAIQIIKELGFRGLYKGASACLLRDVPFSGIYFPAYAHIKKDFFGLDVNDPTKKNELKTWELLAAGAMAGMPAAYFTTPADVVKTRLQVEARKGETVYNGIIDAFRKIVRDEGFTSLFKGGPARIFRSSPQFGFTLASYEVLQRLFPLKHSDEYEKYLEKKNTSSAGLADYSQFINPSVQEKEVEYLQASNNSQNGLFVPSTYYYKSAETIKLLLDVDYNFNKFDFSVYQKFQK</sequence>
<evidence type="ECO:0000256" key="6">
    <source>
        <dbReference type="ARBA" id="ARBA00022792"/>
    </source>
</evidence>
<evidence type="ECO:0000256" key="14">
    <source>
        <dbReference type="PROSITE-ProRule" id="PRU00282"/>
    </source>
</evidence>